<evidence type="ECO:0000313" key="12">
    <source>
        <dbReference type="Proteomes" id="UP000663923"/>
    </source>
</evidence>
<keyword evidence="2 9" id="KW-0813">Transport</keyword>
<dbReference type="EMBL" id="CP071794">
    <property type="protein sequence ID" value="QTD57628.1"/>
    <property type="molecule type" value="Genomic_DNA"/>
</dbReference>
<dbReference type="InterPro" id="IPR055348">
    <property type="entry name" value="DctQ"/>
</dbReference>
<keyword evidence="12" id="KW-1185">Reference proteome</keyword>
<accession>A0ABX7TB73</accession>
<name>A0ABX7TB73_9SPHN</name>
<evidence type="ECO:0000256" key="6">
    <source>
        <dbReference type="ARBA" id="ARBA00022989"/>
    </source>
</evidence>
<feature type="transmembrane region" description="Helical" evidence="9">
    <location>
        <begin position="12"/>
        <end position="34"/>
    </location>
</feature>
<dbReference type="RefSeq" id="WP_207990260.1">
    <property type="nucleotide sequence ID" value="NZ_CP071794.1"/>
</dbReference>
<protein>
    <recommendedName>
        <fullName evidence="9">TRAP transporter small permease protein</fullName>
    </recommendedName>
</protein>
<evidence type="ECO:0000256" key="1">
    <source>
        <dbReference type="ARBA" id="ARBA00004429"/>
    </source>
</evidence>
<dbReference type="Pfam" id="PF04290">
    <property type="entry name" value="DctQ"/>
    <property type="match status" value="1"/>
</dbReference>
<keyword evidence="6 9" id="KW-1133">Transmembrane helix</keyword>
<feature type="domain" description="Tripartite ATP-independent periplasmic transporters DctQ component" evidence="10">
    <location>
        <begin position="20"/>
        <end position="149"/>
    </location>
</feature>
<comment type="function">
    <text evidence="9">Part of the tripartite ATP-independent periplasmic (TRAP) transport system.</text>
</comment>
<feature type="transmembrane region" description="Helical" evidence="9">
    <location>
        <begin position="123"/>
        <end position="142"/>
    </location>
</feature>
<keyword evidence="4 9" id="KW-0997">Cell inner membrane</keyword>
<sequence length="157" mass="17479">MLDKASDWLIRLGAAGLVIMTAVIGWQVFGRFVLQSSPSWSEQAALLLMIWYVLFAAAAGVREGFHIRIALLEDMSSPAMARRIRMVIHCLVALFGIILFVYGSQLVWLVRDHVIPSLGLSRGFAYIPLPVSGFLMAIFALFHARDEWRGNTTGEDV</sequence>
<evidence type="ECO:0000256" key="9">
    <source>
        <dbReference type="RuleBase" id="RU369079"/>
    </source>
</evidence>
<feature type="transmembrane region" description="Helical" evidence="9">
    <location>
        <begin position="46"/>
        <end position="65"/>
    </location>
</feature>
<evidence type="ECO:0000259" key="10">
    <source>
        <dbReference type="Pfam" id="PF04290"/>
    </source>
</evidence>
<organism evidence="11 12">
    <name type="scientific">Parasphingorhabdus cellanae</name>
    <dbReference type="NCBI Taxonomy" id="2806553"/>
    <lineage>
        <taxon>Bacteria</taxon>
        <taxon>Pseudomonadati</taxon>
        <taxon>Pseudomonadota</taxon>
        <taxon>Alphaproteobacteria</taxon>
        <taxon>Sphingomonadales</taxon>
        <taxon>Sphingomonadaceae</taxon>
        <taxon>Parasphingorhabdus</taxon>
    </lineage>
</organism>
<evidence type="ECO:0000256" key="5">
    <source>
        <dbReference type="ARBA" id="ARBA00022692"/>
    </source>
</evidence>
<keyword evidence="7 9" id="KW-0472">Membrane</keyword>
<reference evidence="11 12" key="1">
    <citation type="submission" date="2021-03" db="EMBL/GenBank/DDBJ databases">
        <title>Complete genome of Parasphingorhabdus_sp.JHSY0214.</title>
        <authorList>
            <person name="Yoo J.H."/>
            <person name="Bae J.W."/>
        </authorList>
    </citation>
    <scope>NUCLEOTIDE SEQUENCE [LARGE SCALE GENOMIC DNA]</scope>
    <source>
        <strain evidence="11 12">JHSY0214</strain>
    </source>
</reference>
<dbReference type="Proteomes" id="UP000663923">
    <property type="component" value="Chromosome"/>
</dbReference>
<gene>
    <name evidence="11" type="ORF">J4G78_08990</name>
</gene>
<keyword evidence="3" id="KW-1003">Cell membrane</keyword>
<dbReference type="InterPro" id="IPR007387">
    <property type="entry name" value="TRAP_DctQ"/>
</dbReference>
<evidence type="ECO:0000256" key="3">
    <source>
        <dbReference type="ARBA" id="ARBA00022475"/>
    </source>
</evidence>
<proteinExistence type="inferred from homology"/>
<evidence type="ECO:0000256" key="7">
    <source>
        <dbReference type="ARBA" id="ARBA00023136"/>
    </source>
</evidence>
<comment type="subunit">
    <text evidence="9">The complex comprises the extracytoplasmic solute receptor protein and the two transmembrane proteins.</text>
</comment>
<feature type="transmembrane region" description="Helical" evidence="9">
    <location>
        <begin position="86"/>
        <end position="103"/>
    </location>
</feature>
<evidence type="ECO:0000256" key="8">
    <source>
        <dbReference type="ARBA" id="ARBA00038436"/>
    </source>
</evidence>
<comment type="similarity">
    <text evidence="8 9">Belongs to the TRAP transporter small permease family.</text>
</comment>
<evidence type="ECO:0000313" key="11">
    <source>
        <dbReference type="EMBL" id="QTD57628.1"/>
    </source>
</evidence>
<dbReference type="PANTHER" id="PTHR35011">
    <property type="entry name" value="2,3-DIKETO-L-GULONATE TRAP TRANSPORTER SMALL PERMEASE PROTEIN YIAM"/>
    <property type="match status" value="1"/>
</dbReference>
<comment type="subcellular location">
    <subcellularLocation>
        <location evidence="1 9">Cell inner membrane</location>
        <topology evidence="1 9">Multi-pass membrane protein</topology>
    </subcellularLocation>
</comment>
<keyword evidence="5 9" id="KW-0812">Transmembrane</keyword>
<dbReference type="PANTHER" id="PTHR35011:SF11">
    <property type="entry name" value="TRAP TRANSPORTER SMALL PERMEASE PROTEIN"/>
    <property type="match status" value="1"/>
</dbReference>
<evidence type="ECO:0000256" key="2">
    <source>
        <dbReference type="ARBA" id="ARBA00022448"/>
    </source>
</evidence>
<evidence type="ECO:0000256" key="4">
    <source>
        <dbReference type="ARBA" id="ARBA00022519"/>
    </source>
</evidence>